<evidence type="ECO:0000256" key="1">
    <source>
        <dbReference type="ARBA" id="ARBA00006484"/>
    </source>
</evidence>
<protein>
    <recommendedName>
        <fullName evidence="6">Short chain dehydrogenase</fullName>
    </recommendedName>
</protein>
<dbReference type="PANTHER" id="PTHR43477:SF1">
    <property type="entry name" value="DIHYDROANTICAPSIN 7-DEHYDROGENASE"/>
    <property type="match status" value="1"/>
</dbReference>
<evidence type="ECO:0000256" key="3">
    <source>
        <dbReference type="ARBA" id="ARBA00023002"/>
    </source>
</evidence>
<dbReference type="Gene3D" id="3.40.50.720">
    <property type="entry name" value="NAD(P)-binding Rossmann-like Domain"/>
    <property type="match status" value="1"/>
</dbReference>
<dbReference type="InterPro" id="IPR051122">
    <property type="entry name" value="SDR_DHRS6-like"/>
</dbReference>
<keyword evidence="3" id="KW-0560">Oxidoreductase</keyword>
<proteinExistence type="inferred from homology"/>
<sequence>MSAFKYTNKLQNARVLVVGGSSGMGFAVAEAAVEHGAIVTIASSTQAKLDKAVARLQEHARAVNVSPDTITSAVVDLSKADTIDEQAIKMLDVATKDGKLDHIVFSAGDSFTPKPLPEVSVQEYQQLMMVRAMAPMVIAKYVNKYMNVSTKSSITVTSGTVSWRPPRGWATIAAVGSMIEGLTRGLASDLRPVRVNCVTPGVIRTEMFDGMPAEHLPMIMDTMAKESILGTVGTPQEIAEAYLYCMKDSFATSIVIESSGGRLVGDSKPDMFGN</sequence>
<name>A0A0A1SUT6_9HYPO</name>
<dbReference type="OrthoDB" id="294295at2759"/>
<dbReference type="Proteomes" id="UP000039046">
    <property type="component" value="Unassembled WGS sequence"/>
</dbReference>
<dbReference type="Pfam" id="PF23441">
    <property type="entry name" value="SDR"/>
    <property type="match status" value="1"/>
</dbReference>
<keyword evidence="2" id="KW-0521">NADP</keyword>
<comment type="similarity">
    <text evidence="1">Belongs to the short-chain dehydrogenases/reductases (SDR) family.</text>
</comment>
<reference evidence="4 5" key="1">
    <citation type="journal article" date="2015" name="Genome Announc.">
        <title>Draft Genome Sequence and Gene Annotation of the Entomopathogenic Fungus Verticillium hemipterigenum.</title>
        <authorList>
            <person name="Horn F."/>
            <person name="Habel A."/>
            <person name="Scharf D.H."/>
            <person name="Dworschak J."/>
            <person name="Brakhage A.A."/>
            <person name="Guthke R."/>
            <person name="Hertweck C."/>
            <person name="Linde J."/>
        </authorList>
    </citation>
    <scope>NUCLEOTIDE SEQUENCE [LARGE SCALE GENOMIC DNA]</scope>
</reference>
<dbReference type="HOGENOM" id="CLU_010194_15_2_1"/>
<dbReference type="PANTHER" id="PTHR43477">
    <property type="entry name" value="DIHYDROANTICAPSIN 7-DEHYDROGENASE"/>
    <property type="match status" value="1"/>
</dbReference>
<accession>A0A0A1SUT6</accession>
<dbReference type="AlphaFoldDB" id="A0A0A1SUT6"/>
<dbReference type="SUPFAM" id="SSF51735">
    <property type="entry name" value="NAD(P)-binding Rossmann-fold domains"/>
    <property type="match status" value="1"/>
</dbReference>
<evidence type="ECO:0008006" key="6">
    <source>
        <dbReference type="Google" id="ProtNLM"/>
    </source>
</evidence>
<gene>
    <name evidence="4" type="ORF">VHEMI04247</name>
</gene>
<evidence type="ECO:0000313" key="5">
    <source>
        <dbReference type="Proteomes" id="UP000039046"/>
    </source>
</evidence>
<dbReference type="InterPro" id="IPR036291">
    <property type="entry name" value="NAD(P)-bd_dom_sf"/>
</dbReference>
<dbReference type="EMBL" id="CDHN01000002">
    <property type="protein sequence ID" value="CEJ86920.1"/>
    <property type="molecule type" value="Genomic_DNA"/>
</dbReference>
<dbReference type="InterPro" id="IPR002347">
    <property type="entry name" value="SDR_fam"/>
</dbReference>
<dbReference type="PRINTS" id="PR00081">
    <property type="entry name" value="GDHRDH"/>
</dbReference>
<dbReference type="CDD" id="cd05233">
    <property type="entry name" value="SDR_c"/>
    <property type="match status" value="1"/>
</dbReference>
<dbReference type="STRING" id="1531966.A0A0A1SUT6"/>
<keyword evidence="5" id="KW-1185">Reference proteome</keyword>
<evidence type="ECO:0000313" key="4">
    <source>
        <dbReference type="EMBL" id="CEJ86920.1"/>
    </source>
</evidence>
<dbReference type="InterPro" id="IPR057571">
    <property type="entry name" value="SDR_PhqE-like"/>
</dbReference>
<organism evidence="4 5">
    <name type="scientific">[Torrubiella] hemipterigena</name>
    <dbReference type="NCBI Taxonomy" id="1531966"/>
    <lineage>
        <taxon>Eukaryota</taxon>
        <taxon>Fungi</taxon>
        <taxon>Dikarya</taxon>
        <taxon>Ascomycota</taxon>
        <taxon>Pezizomycotina</taxon>
        <taxon>Sordariomycetes</taxon>
        <taxon>Hypocreomycetidae</taxon>
        <taxon>Hypocreales</taxon>
        <taxon>Clavicipitaceae</taxon>
        <taxon>Clavicipitaceae incertae sedis</taxon>
        <taxon>'Torrubiella' clade</taxon>
    </lineage>
</organism>
<evidence type="ECO:0000256" key="2">
    <source>
        <dbReference type="ARBA" id="ARBA00022857"/>
    </source>
</evidence>
<dbReference type="GO" id="GO:0016491">
    <property type="term" value="F:oxidoreductase activity"/>
    <property type="evidence" value="ECO:0007669"/>
    <property type="project" value="UniProtKB-KW"/>
</dbReference>